<gene>
    <name evidence="1" type="ORF">LDC_1312</name>
</gene>
<protein>
    <submittedName>
        <fullName evidence="1">23S rRNA-associated protein</fullName>
    </submittedName>
</protein>
<dbReference type="AlphaFoldDB" id="D9PIF4"/>
<organism evidence="1">
    <name type="scientific">sediment metagenome</name>
    <dbReference type="NCBI Taxonomy" id="749907"/>
    <lineage>
        <taxon>unclassified sequences</taxon>
        <taxon>metagenomes</taxon>
        <taxon>ecological metagenomes</taxon>
    </lineage>
</organism>
<reference evidence="1" key="1">
    <citation type="submission" date="2010-07" db="EMBL/GenBank/DDBJ databases">
        <authorList>
            <consortium name="CONSOLIDER consortium CSD2007-00005"/>
            <person name="Guazzaroni M.-E."/>
            <person name="Richter M."/>
            <person name="Garcia-Salamanca A."/>
            <person name="Yarza P."/>
            <person name="Ferrer M."/>
        </authorList>
    </citation>
    <scope>NUCLEOTIDE SEQUENCE</scope>
</reference>
<dbReference type="SUPFAM" id="SSF158446">
    <property type="entry name" value="IVS-encoded protein-like"/>
    <property type="match status" value="1"/>
</dbReference>
<dbReference type="EMBL" id="ADZX01000428">
    <property type="protein sequence ID" value="EFK96660.1"/>
    <property type="molecule type" value="Genomic_DNA"/>
</dbReference>
<name>D9PIF4_9ZZZZ</name>
<comment type="caution">
    <text evidence="1">The sequence shown here is derived from an EMBL/GenBank/DDBJ whole genome shotgun (WGS) entry which is preliminary data.</text>
</comment>
<reference evidence="1" key="2">
    <citation type="journal article" date="2011" name="Microb. Ecol.">
        <title>Taxonomic and Functional Metagenomic Profiling of the Microbial Community in the Anoxic Sediment of a Sub-saline Shallow Lake (Laguna de Carrizo, Central Spain).</title>
        <authorList>
            <person name="Ferrer M."/>
            <person name="Guazzaroni M.E."/>
            <person name="Richter M."/>
            <person name="Garcia-Salamanca A."/>
            <person name="Yarza P."/>
            <person name="Suarez-Suarez A."/>
            <person name="Solano J."/>
            <person name="Alcaide M."/>
            <person name="van Dillewijn P."/>
            <person name="Molina-Henares M.A."/>
            <person name="Lopez-Cortes N."/>
            <person name="Al-Ramahi Y."/>
            <person name="Guerrero C."/>
            <person name="Acosta A."/>
            <person name="de Eugenio L.I."/>
            <person name="Martinez V."/>
            <person name="Marques S."/>
            <person name="Rojo F."/>
            <person name="Santero E."/>
            <person name="Genilloud O."/>
            <person name="Perez-Perez J."/>
            <person name="Rossello-Mora R."/>
            <person name="Ramos J.L."/>
        </authorList>
    </citation>
    <scope>NUCLEOTIDE SEQUENCE</scope>
</reference>
<dbReference type="PANTHER" id="PTHR38471:SF2">
    <property type="entry name" value="FOUR HELIX BUNDLE PROTEIN"/>
    <property type="match status" value="1"/>
</dbReference>
<dbReference type="InterPro" id="IPR012657">
    <property type="entry name" value="23S_rRNA-intervening_sequence"/>
</dbReference>
<sequence length="160" mass="18573">MNTERLNESMIKDFKDLEVWQRGIELVKNVYTSSQRFPKEEMYGLVNQMRRAAISVVSNIAEGKARQTKNEYIQFLHIALGSAAELETQVIVSNKLGYMENNCIQMLLEEINHVTRMIRKLIRSLRSNSPNSLSVNRKSYTVHREPLTVNRTPYTVNRTP</sequence>
<accession>D9PIF4</accession>
<dbReference type="Pfam" id="PF05635">
    <property type="entry name" value="23S_rRNA_IVP"/>
    <property type="match status" value="1"/>
</dbReference>
<dbReference type="Gene3D" id="1.20.1440.60">
    <property type="entry name" value="23S rRNA-intervening sequence"/>
    <property type="match status" value="1"/>
</dbReference>
<dbReference type="NCBIfam" id="NF008911">
    <property type="entry name" value="PRK12275.1-2"/>
    <property type="match status" value="1"/>
</dbReference>
<dbReference type="InterPro" id="IPR036583">
    <property type="entry name" value="23S_rRNA_IVS_sf"/>
</dbReference>
<evidence type="ECO:0000313" key="1">
    <source>
        <dbReference type="EMBL" id="EFK96660.1"/>
    </source>
</evidence>
<dbReference type="CDD" id="cd16377">
    <property type="entry name" value="23S_rRNA_IVP_like"/>
    <property type="match status" value="1"/>
</dbReference>
<dbReference type="NCBIfam" id="TIGR02436">
    <property type="entry name" value="four helix bundle protein"/>
    <property type="match status" value="1"/>
</dbReference>
<dbReference type="PANTHER" id="PTHR38471">
    <property type="entry name" value="FOUR HELIX BUNDLE PROTEIN"/>
    <property type="match status" value="1"/>
</dbReference>
<proteinExistence type="predicted"/>